<dbReference type="EMBL" id="JBJUIK010000014">
    <property type="protein sequence ID" value="KAL3504378.1"/>
    <property type="molecule type" value="Genomic_DNA"/>
</dbReference>
<accession>A0ABD2YFP9</accession>
<reference evidence="2 3" key="1">
    <citation type="submission" date="2024-11" db="EMBL/GenBank/DDBJ databases">
        <title>A near-complete genome assembly of Cinchona calisaya.</title>
        <authorList>
            <person name="Lian D.C."/>
            <person name="Zhao X.W."/>
            <person name="Wei L."/>
        </authorList>
    </citation>
    <scope>NUCLEOTIDE SEQUENCE [LARGE SCALE GENOMIC DNA]</scope>
    <source>
        <tissue evidence="2">Nenye</tissue>
    </source>
</reference>
<name>A0ABD2YFP9_9GENT</name>
<dbReference type="InterPro" id="IPR036047">
    <property type="entry name" value="F-box-like_dom_sf"/>
</dbReference>
<dbReference type="InterPro" id="IPR053781">
    <property type="entry name" value="F-box_AtFBL13-like"/>
</dbReference>
<dbReference type="Pfam" id="PF24758">
    <property type="entry name" value="LRR_At5g56370"/>
    <property type="match status" value="1"/>
</dbReference>
<protein>
    <recommendedName>
        <fullName evidence="1">F-box domain-containing protein</fullName>
    </recommendedName>
</protein>
<dbReference type="AlphaFoldDB" id="A0ABD2YFP9"/>
<dbReference type="Gene3D" id="3.80.10.10">
    <property type="entry name" value="Ribonuclease Inhibitor"/>
    <property type="match status" value="1"/>
</dbReference>
<dbReference type="InterPro" id="IPR053772">
    <property type="entry name" value="At1g61320/At1g61330-like"/>
</dbReference>
<dbReference type="PANTHER" id="PTHR34145">
    <property type="entry name" value="OS02G0105600 PROTEIN"/>
    <property type="match status" value="1"/>
</dbReference>
<gene>
    <name evidence="2" type="ORF">ACH5RR_034219</name>
</gene>
<sequence>MGKVASGFGQRKCAKRKQLPEGHISQLPHEILVHILSFLTFNEAVRTSVLSKRWTDLGTFSARLDFCDCALERIAECKGLRERERSKFVKWFAFASKVQRLELDLSGHDNLGCQCPKSYAFPYGPHGISGKSLESNPYALIDFKSLKALNLTWVNMSREVLEFILHNCQYLERLVVRGSNNLINVEVSGPLALKHLEICFCYNIECLTIRNADLVSLKVSCVDTLVLDNVPMLTNVLTLRISYDEAKQLKEMLHELPQLPKLKQLTLNILGEEDESLLGLISLIRGSSNLEKLVIKMNWVIKTGRRCRKLGKTINYSLQHLKVFELSGFLGCTSDVELVKYFLENAAALEKNIINPRWDQGDLCCPEFDRGSEEETEEERDARRRAKQKLNRLIPSRVELVIL</sequence>
<dbReference type="PANTHER" id="PTHR34145:SF68">
    <property type="entry name" value="FBD DOMAIN-CONTAINING PROTEIN"/>
    <property type="match status" value="1"/>
</dbReference>
<dbReference type="InterPro" id="IPR055411">
    <property type="entry name" value="LRR_FXL15/At3g58940/PEG3-like"/>
</dbReference>
<feature type="domain" description="F-box" evidence="1">
    <location>
        <begin position="21"/>
        <end position="57"/>
    </location>
</feature>
<dbReference type="Proteomes" id="UP001630127">
    <property type="component" value="Unassembled WGS sequence"/>
</dbReference>
<dbReference type="InterPro" id="IPR032675">
    <property type="entry name" value="LRR_dom_sf"/>
</dbReference>
<dbReference type="InterPro" id="IPR006566">
    <property type="entry name" value="FBD"/>
</dbReference>
<proteinExistence type="predicted"/>
<keyword evidence="3" id="KW-1185">Reference proteome</keyword>
<dbReference type="Pfam" id="PF08387">
    <property type="entry name" value="FBD"/>
    <property type="match status" value="1"/>
</dbReference>
<evidence type="ECO:0000313" key="2">
    <source>
        <dbReference type="EMBL" id="KAL3504378.1"/>
    </source>
</evidence>
<dbReference type="CDD" id="cd22160">
    <property type="entry name" value="F-box_AtFBL13-like"/>
    <property type="match status" value="1"/>
</dbReference>
<dbReference type="SUPFAM" id="SSF81383">
    <property type="entry name" value="F-box domain"/>
    <property type="match status" value="1"/>
</dbReference>
<dbReference type="InterPro" id="IPR001810">
    <property type="entry name" value="F-box_dom"/>
</dbReference>
<comment type="caution">
    <text evidence="2">The sequence shown here is derived from an EMBL/GenBank/DDBJ whole genome shotgun (WGS) entry which is preliminary data.</text>
</comment>
<dbReference type="Pfam" id="PF00646">
    <property type="entry name" value="F-box"/>
    <property type="match status" value="1"/>
</dbReference>
<dbReference type="SUPFAM" id="SSF52047">
    <property type="entry name" value="RNI-like"/>
    <property type="match status" value="1"/>
</dbReference>
<dbReference type="Gene3D" id="1.20.1280.50">
    <property type="match status" value="1"/>
</dbReference>
<dbReference type="PROSITE" id="PS50181">
    <property type="entry name" value="FBOX"/>
    <property type="match status" value="1"/>
</dbReference>
<organism evidence="2 3">
    <name type="scientific">Cinchona calisaya</name>
    <dbReference type="NCBI Taxonomy" id="153742"/>
    <lineage>
        <taxon>Eukaryota</taxon>
        <taxon>Viridiplantae</taxon>
        <taxon>Streptophyta</taxon>
        <taxon>Embryophyta</taxon>
        <taxon>Tracheophyta</taxon>
        <taxon>Spermatophyta</taxon>
        <taxon>Magnoliopsida</taxon>
        <taxon>eudicotyledons</taxon>
        <taxon>Gunneridae</taxon>
        <taxon>Pentapetalae</taxon>
        <taxon>asterids</taxon>
        <taxon>lamiids</taxon>
        <taxon>Gentianales</taxon>
        <taxon>Rubiaceae</taxon>
        <taxon>Cinchonoideae</taxon>
        <taxon>Cinchoneae</taxon>
        <taxon>Cinchona</taxon>
    </lineage>
</organism>
<evidence type="ECO:0000313" key="3">
    <source>
        <dbReference type="Proteomes" id="UP001630127"/>
    </source>
</evidence>
<evidence type="ECO:0000259" key="1">
    <source>
        <dbReference type="PROSITE" id="PS50181"/>
    </source>
</evidence>